<dbReference type="AlphaFoldDB" id="A0A068XZ92"/>
<dbReference type="EMBL" id="LN902372">
    <property type="protein sequence ID" value="CDS35392.1"/>
    <property type="molecule type" value="Genomic_DNA"/>
</dbReference>
<dbReference type="Proteomes" id="UP000017246">
    <property type="component" value="Unassembled WGS sequence"/>
</dbReference>
<reference evidence="1" key="1">
    <citation type="journal article" date="2013" name="Nature">
        <title>The genomes of four tapeworm species reveal adaptations to parasitism.</title>
        <authorList>
            <person name="Tsai I.J."/>
            <person name="Zarowiecki M."/>
            <person name="Holroyd N."/>
            <person name="Garciarrubio A."/>
            <person name="Sanchez-Flores A."/>
            <person name="Brooks K.L."/>
            <person name="Tracey A."/>
            <person name="Bobes R.J."/>
            <person name="Fragoso G."/>
            <person name="Sciutto E."/>
            <person name="Aslett M."/>
            <person name="Beasley H."/>
            <person name="Bennett H.M."/>
            <person name="Cai J."/>
            <person name="Camicia F."/>
            <person name="Clark R."/>
            <person name="Cucher M."/>
            <person name="De Silva N."/>
            <person name="Day T.A."/>
            <person name="Deplazes P."/>
            <person name="Estrada K."/>
            <person name="Fernandez C."/>
            <person name="Holland P.W."/>
            <person name="Hou J."/>
            <person name="Hu S."/>
            <person name="Huckvale T."/>
            <person name="Hung S.S."/>
            <person name="Kamenetzky L."/>
            <person name="Keane J.A."/>
            <person name="Kiss F."/>
            <person name="Koziol U."/>
            <person name="Lambert O."/>
            <person name="Liu K."/>
            <person name="Luo X."/>
            <person name="Luo Y."/>
            <person name="Macchiaroli N."/>
            <person name="Nichol S."/>
            <person name="Paps J."/>
            <person name="Parkinson J."/>
            <person name="Pouchkina-Stantcheva N."/>
            <person name="Riddiford N."/>
            <person name="Rosenzvit M."/>
            <person name="Salinas G."/>
            <person name="Wasmuth J.D."/>
            <person name="Zamanian M."/>
            <person name="Zheng Y."/>
            <person name="Cai X."/>
            <person name="Soberon X."/>
            <person name="Olson P.D."/>
            <person name="Laclette J.P."/>
            <person name="Brehm K."/>
            <person name="Berriman M."/>
            <person name="Garciarrubio A."/>
            <person name="Bobes R.J."/>
            <person name="Fragoso G."/>
            <person name="Sanchez-Flores A."/>
            <person name="Estrada K."/>
            <person name="Cevallos M.A."/>
            <person name="Morett E."/>
            <person name="Gonzalez V."/>
            <person name="Portillo T."/>
            <person name="Ochoa-Leyva A."/>
            <person name="Jose M.V."/>
            <person name="Sciutto E."/>
            <person name="Landa A."/>
            <person name="Jimenez L."/>
            <person name="Valdes V."/>
            <person name="Carrero J.C."/>
            <person name="Larralde C."/>
            <person name="Morales-Montor J."/>
            <person name="Limon-Lason J."/>
            <person name="Soberon X."/>
            <person name="Laclette J.P."/>
        </authorList>
    </citation>
    <scope>NUCLEOTIDE SEQUENCE [LARGE SCALE GENOMIC DNA]</scope>
</reference>
<gene>
    <name evidence="1" type="ORF">EmuJ_000271300</name>
</gene>
<keyword evidence="2" id="KW-1185">Reference proteome</keyword>
<sequence>MCPVVWMAVSVVDRNHDRLCVCAAVCEEVSNSSELEELSDDAKVTTFVVPMEEADTSHLRVACCEEERQKNWIELEEQASSTAIRVLHMGTREIGRAEAEEMYQEKMEEEKKQESEE</sequence>
<organism evidence="1 2">
    <name type="scientific">Echinococcus multilocularis</name>
    <name type="common">Fox tapeworm</name>
    <dbReference type="NCBI Taxonomy" id="6211"/>
    <lineage>
        <taxon>Eukaryota</taxon>
        <taxon>Metazoa</taxon>
        <taxon>Spiralia</taxon>
        <taxon>Lophotrochozoa</taxon>
        <taxon>Platyhelminthes</taxon>
        <taxon>Cestoda</taxon>
        <taxon>Eucestoda</taxon>
        <taxon>Cyclophyllidea</taxon>
        <taxon>Taeniidae</taxon>
        <taxon>Echinococcus</taxon>
    </lineage>
</organism>
<evidence type="ECO:0000313" key="2">
    <source>
        <dbReference type="Proteomes" id="UP000017246"/>
    </source>
</evidence>
<proteinExistence type="predicted"/>
<name>A0A068XZ92_ECHMU</name>
<reference evidence="1" key="2">
    <citation type="submission" date="2015-11" db="EMBL/GenBank/DDBJ databases">
        <authorList>
            <person name="Zhang Y."/>
            <person name="Guo Z."/>
        </authorList>
    </citation>
    <scope>NUCLEOTIDE SEQUENCE</scope>
</reference>
<accession>A0A068XZ92</accession>
<protein>
    <submittedName>
        <fullName evidence="1">Expressed protein</fullName>
    </submittedName>
</protein>
<evidence type="ECO:0000313" key="1">
    <source>
        <dbReference type="EMBL" id="CDS35392.1"/>
    </source>
</evidence>